<protein>
    <recommendedName>
        <fullName evidence="7">Type II secretion system protein GspF domain-containing protein</fullName>
    </recommendedName>
</protein>
<evidence type="ECO:0000313" key="9">
    <source>
        <dbReference type="Proteomes" id="UP001501057"/>
    </source>
</evidence>
<name>A0ABN2JG25_9ACTN</name>
<keyword evidence="9" id="KW-1185">Reference proteome</keyword>
<dbReference type="EMBL" id="BAAAME010000002">
    <property type="protein sequence ID" value="GAA1725853.1"/>
    <property type="molecule type" value="Genomic_DNA"/>
</dbReference>
<keyword evidence="5 6" id="KW-0472">Membrane</keyword>
<evidence type="ECO:0000313" key="8">
    <source>
        <dbReference type="EMBL" id="GAA1725853.1"/>
    </source>
</evidence>
<sequence length="275" mass="29570">MGALIGLLIGLGLALIGSWWTTPDEPRIHRRRSAPAPSRVAPRDVGMAVGCAAVATVLVAGVTGAATIGLGVGLLAAMLPSAVRRARRERRLRERRAAWPDAVDHLAAAVRAGMSLPEAVAALGRRGPEQLRPYFDQFGRDHRASGRFDDALDRLKARLADPTGDRVVEALRLTRHVGGHDLGRVLRSLSGFLRDDLRTRGELEARQSWTVNGARVAAAAPWLVLLSMAGRPEVVERYSTPTGAVIVLGGAVVCVAAYRLMIRIGRLPTERRVFA</sequence>
<feature type="domain" description="Type II secretion system protein GspF" evidence="7">
    <location>
        <begin position="103"/>
        <end position="228"/>
    </location>
</feature>
<feature type="transmembrane region" description="Helical" evidence="6">
    <location>
        <begin position="242"/>
        <end position="262"/>
    </location>
</feature>
<dbReference type="InterPro" id="IPR018076">
    <property type="entry name" value="T2SS_GspF_dom"/>
</dbReference>
<evidence type="ECO:0000256" key="5">
    <source>
        <dbReference type="ARBA" id="ARBA00023136"/>
    </source>
</evidence>
<evidence type="ECO:0000256" key="3">
    <source>
        <dbReference type="ARBA" id="ARBA00022692"/>
    </source>
</evidence>
<gene>
    <name evidence="8" type="ORF">GCM10009710_03240</name>
</gene>
<accession>A0ABN2JG25</accession>
<proteinExistence type="predicted"/>
<feature type="transmembrane region" description="Helical" evidence="6">
    <location>
        <begin position="209"/>
        <end position="230"/>
    </location>
</feature>
<feature type="transmembrane region" description="Helical" evidence="6">
    <location>
        <begin position="47"/>
        <end position="80"/>
    </location>
</feature>
<comment type="caution">
    <text evidence="8">The sequence shown here is derived from an EMBL/GenBank/DDBJ whole genome shotgun (WGS) entry which is preliminary data.</text>
</comment>
<dbReference type="Proteomes" id="UP001501057">
    <property type="component" value="Unassembled WGS sequence"/>
</dbReference>
<dbReference type="Pfam" id="PF00482">
    <property type="entry name" value="T2SSF"/>
    <property type="match status" value="1"/>
</dbReference>
<evidence type="ECO:0000256" key="4">
    <source>
        <dbReference type="ARBA" id="ARBA00022989"/>
    </source>
</evidence>
<organism evidence="8 9">
    <name type="scientific">Aeromicrobium alkaliterrae</name>
    <dbReference type="NCBI Taxonomy" id="302168"/>
    <lineage>
        <taxon>Bacteria</taxon>
        <taxon>Bacillati</taxon>
        <taxon>Actinomycetota</taxon>
        <taxon>Actinomycetes</taxon>
        <taxon>Propionibacteriales</taxon>
        <taxon>Nocardioidaceae</taxon>
        <taxon>Aeromicrobium</taxon>
    </lineage>
</organism>
<evidence type="ECO:0000256" key="6">
    <source>
        <dbReference type="SAM" id="Phobius"/>
    </source>
</evidence>
<keyword evidence="4 6" id="KW-1133">Transmembrane helix</keyword>
<dbReference type="PANTHER" id="PTHR35007">
    <property type="entry name" value="INTEGRAL MEMBRANE PROTEIN-RELATED"/>
    <property type="match status" value="1"/>
</dbReference>
<dbReference type="RefSeq" id="WP_344197042.1">
    <property type="nucleotide sequence ID" value="NZ_BAAAME010000002.1"/>
</dbReference>
<evidence type="ECO:0000256" key="2">
    <source>
        <dbReference type="ARBA" id="ARBA00022475"/>
    </source>
</evidence>
<comment type="subcellular location">
    <subcellularLocation>
        <location evidence="1">Cell membrane</location>
        <topology evidence="1">Multi-pass membrane protein</topology>
    </subcellularLocation>
</comment>
<evidence type="ECO:0000256" key="1">
    <source>
        <dbReference type="ARBA" id="ARBA00004651"/>
    </source>
</evidence>
<keyword evidence="2" id="KW-1003">Cell membrane</keyword>
<reference evidence="8 9" key="1">
    <citation type="journal article" date="2019" name="Int. J. Syst. Evol. Microbiol.">
        <title>The Global Catalogue of Microorganisms (GCM) 10K type strain sequencing project: providing services to taxonomists for standard genome sequencing and annotation.</title>
        <authorList>
            <consortium name="The Broad Institute Genomics Platform"/>
            <consortium name="The Broad Institute Genome Sequencing Center for Infectious Disease"/>
            <person name="Wu L."/>
            <person name="Ma J."/>
        </authorList>
    </citation>
    <scope>NUCLEOTIDE SEQUENCE [LARGE SCALE GENOMIC DNA]</scope>
    <source>
        <strain evidence="8 9">JCM 13518</strain>
    </source>
</reference>
<keyword evidence="3 6" id="KW-0812">Transmembrane</keyword>
<dbReference type="PANTHER" id="PTHR35007:SF3">
    <property type="entry name" value="POSSIBLE CONSERVED ALANINE RICH MEMBRANE PROTEIN"/>
    <property type="match status" value="1"/>
</dbReference>
<evidence type="ECO:0000259" key="7">
    <source>
        <dbReference type="Pfam" id="PF00482"/>
    </source>
</evidence>